<gene>
    <name evidence="8" type="ORF">RDB_LOCUS155692</name>
</gene>
<dbReference type="GO" id="GO:0050660">
    <property type="term" value="F:flavin adenine dinucleotide binding"/>
    <property type="evidence" value="ECO:0007669"/>
    <property type="project" value="InterPro"/>
</dbReference>
<accession>A0A8H3CWM7</accession>
<protein>
    <recommendedName>
        <fullName evidence="7">Glucose-methanol-choline oxidoreductase N-terminal domain-containing protein</fullName>
    </recommendedName>
</protein>
<sequence length="639" mass="69334">MSISPEVKRAAITVAGAAAVALAAVHLYQPAEQVIKKGLVDDPEQVGKPINANTGVDISETNENSFTYDFIIIGGGTAGSVLASRLSERSDFKVLLLEAGTSGIALQISRVPAAYGRIMRSKHDWGLHTTPQPGCNNRELFWTRAKLLGGCSSSNAMMFHYGAASDYDEWALATDEPECKEWAFDQFLKYFQKFETFYPHPDFPVDESKRGKQGPIQTGFYGHFGNMARAFISACQSIGIPFNPDFNTATGTLGVSKIMTYITSAFSRSSAEAAYLTPTVLARSNLTVATNAHVTKILFDGKRAVGVEFSRDKDAPRYRAKARKEVVLSAGAVHTPHILMNSGVGPAHELNKHSIHIIQDLPGVGDHLMDHPMPLLRFRARPGESLTFLNNKINNNFTAKLRRSKAIAQYLLMKSGPLTTNVAEAACFFRSDDPKLFPGLPPLDEDSSSGPNAPDLELIPMPIAFKNHGSEPVPHGDLVSIGTVALRPTSLGKVTLRSNNPFDPPVIDPNYLSTQHDVDVLVRGMRVALRLTQEEPLRSIIDQNDQTPELDLGLLGADDATLAKEVRARVETVYHPTSTARIGSVVDARLRVYGVEGLRIADCSVIPTIISGHTEAPALAIGEKAADIIKSTYPATRQG</sequence>
<dbReference type="Gene3D" id="3.50.50.60">
    <property type="entry name" value="FAD/NAD(P)-binding domain"/>
    <property type="match status" value="1"/>
</dbReference>
<keyword evidence="4 6" id="KW-0274">FAD</keyword>
<dbReference type="Pfam" id="PF00732">
    <property type="entry name" value="GMC_oxred_N"/>
    <property type="match status" value="1"/>
</dbReference>
<dbReference type="Proteomes" id="UP000663888">
    <property type="component" value="Unassembled WGS sequence"/>
</dbReference>
<dbReference type="PANTHER" id="PTHR11552">
    <property type="entry name" value="GLUCOSE-METHANOL-CHOLINE GMC OXIDOREDUCTASE"/>
    <property type="match status" value="1"/>
</dbReference>
<comment type="similarity">
    <text evidence="2">Belongs to the GMC oxidoreductase family.</text>
</comment>
<evidence type="ECO:0000313" key="8">
    <source>
        <dbReference type="EMBL" id="CAE6502778.1"/>
    </source>
</evidence>
<comment type="caution">
    <text evidence="8">The sequence shown here is derived from an EMBL/GenBank/DDBJ whole genome shotgun (WGS) entry which is preliminary data.</text>
</comment>
<dbReference type="Pfam" id="PF05199">
    <property type="entry name" value="GMC_oxred_C"/>
    <property type="match status" value="1"/>
</dbReference>
<evidence type="ECO:0000313" key="9">
    <source>
        <dbReference type="Proteomes" id="UP000663888"/>
    </source>
</evidence>
<proteinExistence type="inferred from homology"/>
<dbReference type="PANTHER" id="PTHR11552:SF147">
    <property type="entry name" value="CHOLINE DEHYDROGENASE, MITOCHONDRIAL"/>
    <property type="match status" value="1"/>
</dbReference>
<dbReference type="AlphaFoldDB" id="A0A8H3CWM7"/>
<evidence type="ECO:0000256" key="2">
    <source>
        <dbReference type="ARBA" id="ARBA00010790"/>
    </source>
</evidence>
<feature type="domain" description="Glucose-methanol-choline oxidoreductase N-terminal" evidence="7">
    <location>
        <begin position="331"/>
        <end position="345"/>
    </location>
</feature>
<evidence type="ECO:0000256" key="3">
    <source>
        <dbReference type="ARBA" id="ARBA00022630"/>
    </source>
</evidence>
<dbReference type="PIRSF" id="PIRSF000137">
    <property type="entry name" value="Alcohol_oxidase"/>
    <property type="match status" value="1"/>
</dbReference>
<evidence type="ECO:0000256" key="1">
    <source>
        <dbReference type="ARBA" id="ARBA00001974"/>
    </source>
</evidence>
<dbReference type="Gene3D" id="3.30.560.10">
    <property type="entry name" value="Glucose Oxidase, domain 3"/>
    <property type="match status" value="1"/>
</dbReference>
<dbReference type="GO" id="GO:0016614">
    <property type="term" value="F:oxidoreductase activity, acting on CH-OH group of donors"/>
    <property type="evidence" value="ECO:0007669"/>
    <property type="project" value="InterPro"/>
</dbReference>
<evidence type="ECO:0000256" key="6">
    <source>
        <dbReference type="PIRSR" id="PIRSR000137-2"/>
    </source>
</evidence>
<dbReference type="InterPro" id="IPR000172">
    <property type="entry name" value="GMC_OxRdtase_N"/>
</dbReference>
<dbReference type="InterPro" id="IPR007867">
    <property type="entry name" value="GMC_OxRtase_C"/>
</dbReference>
<name>A0A8H3CWM7_9AGAM</name>
<dbReference type="PROSITE" id="PS00624">
    <property type="entry name" value="GMC_OXRED_2"/>
    <property type="match status" value="1"/>
</dbReference>
<feature type="active site" description="Proton acceptor" evidence="5">
    <location>
        <position position="613"/>
    </location>
</feature>
<dbReference type="InterPro" id="IPR036188">
    <property type="entry name" value="FAD/NAD-bd_sf"/>
</dbReference>
<organism evidence="8 9">
    <name type="scientific">Rhizoctonia solani</name>
    <dbReference type="NCBI Taxonomy" id="456999"/>
    <lineage>
        <taxon>Eukaryota</taxon>
        <taxon>Fungi</taxon>
        <taxon>Dikarya</taxon>
        <taxon>Basidiomycota</taxon>
        <taxon>Agaricomycotina</taxon>
        <taxon>Agaricomycetes</taxon>
        <taxon>Cantharellales</taxon>
        <taxon>Ceratobasidiaceae</taxon>
        <taxon>Rhizoctonia</taxon>
    </lineage>
</organism>
<evidence type="ECO:0000256" key="4">
    <source>
        <dbReference type="ARBA" id="ARBA00022827"/>
    </source>
</evidence>
<dbReference type="SUPFAM" id="SSF54373">
    <property type="entry name" value="FAD-linked reductases, C-terminal domain"/>
    <property type="match status" value="1"/>
</dbReference>
<evidence type="ECO:0000256" key="5">
    <source>
        <dbReference type="PIRSR" id="PIRSR000137-1"/>
    </source>
</evidence>
<reference evidence="8" key="1">
    <citation type="submission" date="2021-01" db="EMBL/GenBank/DDBJ databases">
        <authorList>
            <person name="Kaushik A."/>
        </authorList>
    </citation>
    <scope>NUCLEOTIDE SEQUENCE</scope>
    <source>
        <strain evidence="8">AG4-R118</strain>
    </source>
</reference>
<dbReference type="EMBL" id="CAJMWX010001706">
    <property type="protein sequence ID" value="CAE6502778.1"/>
    <property type="molecule type" value="Genomic_DNA"/>
</dbReference>
<keyword evidence="3" id="KW-0285">Flavoprotein</keyword>
<comment type="cofactor">
    <cofactor evidence="1 6">
        <name>FAD</name>
        <dbReference type="ChEBI" id="CHEBI:57692"/>
    </cofactor>
</comment>
<dbReference type="InterPro" id="IPR012132">
    <property type="entry name" value="GMC_OxRdtase"/>
</dbReference>
<feature type="binding site" evidence="6">
    <location>
        <position position="294"/>
    </location>
    <ligand>
        <name>FAD</name>
        <dbReference type="ChEBI" id="CHEBI:57692"/>
    </ligand>
</feature>
<feature type="active site" description="Proton donor" evidence="5">
    <location>
        <position position="575"/>
    </location>
</feature>
<evidence type="ECO:0000259" key="7">
    <source>
        <dbReference type="PROSITE" id="PS00624"/>
    </source>
</evidence>
<dbReference type="SUPFAM" id="SSF51905">
    <property type="entry name" value="FAD/NAD(P)-binding domain"/>
    <property type="match status" value="1"/>
</dbReference>